<evidence type="ECO:0000313" key="2">
    <source>
        <dbReference type="EMBL" id="OGM56060.1"/>
    </source>
</evidence>
<evidence type="ECO:0000313" key="3">
    <source>
        <dbReference type="Proteomes" id="UP000178313"/>
    </source>
</evidence>
<dbReference type="Proteomes" id="UP000178313">
    <property type="component" value="Unassembled WGS sequence"/>
</dbReference>
<dbReference type="AlphaFoldDB" id="A0A1F8AWQ3"/>
<organism evidence="2 3">
    <name type="scientific">Candidatus Woesebacteria bacterium RIFCSPHIGHO2_12_FULL_46_16</name>
    <dbReference type="NCBI Taxonomy" id="1802513"/>
    <lineage>
        <taxon>Bacteria</taxon>
        <taxon>Candidatus Woeseibacteriota</taxon>
    </lineage>
</organism>
<evidence type="ECO:0000256" key="1">
    <source>
        <dbReference type="SAM" id="MobiDB-lite"/>
    </source>
</evidence>
<dbReference type="STRING" id="1802513.A3E46_02840"/>
<comment type="caution">
    <text evidence="2">The sequence shown here is derived from an EMBL/GenBank/DDBJ whole genome shotgun (WGS) entry which is preliminary data.</text>
</comment>
<dbReference type="Gene3D" id="3.90.1640.10">
    <property type="entry name" value="inorganic pyrophosphatase (n-terminal core)"/>
    <property type="match status" value="1"/>
</dbReference>
<name>A0A1F8AWQ3_9BACT</name>
<dbReference type="SUPFAM" id="SSF64182">
    <property type="entry name" value="DHH phosphoesterases"/>
    <property type="match status" value="1"/>
</dbReference>
<proteinExistence type="predicted"/>
<dbReference type="InterPro" id="IPR038763">
    <property type="entry name" value="DHH_sf"/>
</dbReference>
<sequence>MENSFNSIIDSSKSVLILLPTKPYFDQVAAGLALYLSLRDRKEMGITCPSPMLVEFNRLVGVNRVSSEFGNKNLTIRFREYKASDIEKVSYDIENGEFRLTVVPKPGFSSPKKEQVTFEYSGISADTIILVGGANESHFPALSAKDLGQARLVHIGTRPLSLAGNSSVLSFARPGSSTSEIVAALIKESGITMDADIATNLLMGIEDGSREFNGPDVSPETFEIVAQLLRDGGQRLPKERMEKTDYPTGAIPGEIIEPEEKKTEEEQGSTPKDWLEPKIYKGTSIS</sequence>
<feature type="region of interest" description="Disordered" evidence="1">
    <location>
        <begin position="240"/>
        <end position="286"/>
    </location>
</feature>
<gene>
    <name evidence="2" type="ORF">A3E46_02840</name>
</gene>
<dbReference type="EMBL" id="MGGZ01000040">
    <property type="protein sequence ID" value="OGM56060.1"/>
    <property type="molecule type" value="Genomic_DNA"/>
</dbReference>
<protein>
    <submittedName>
        <fullName evidence="2">Uncharacterized protein</fullName>
    </submittedName>
</protein>
<reference evidence="2 3" key="1">
    <citation type="journal article" date="2016" name="Nat. Commun.">
        <title>Thousands of microbial genomes shed light on interconnected biogeochemical processes in an aquifer system.</title>
        <authorList>
            <person name="Anantharaman K."/>
            <person name="Brown C.T."/>
            <person name="Hug L.A."/>
            <person name="Sharon I."/>
            <person name="Castelle C.J."/>
            <person name="Probst A.J."/>
            <person name="Thomas B.C."/>
            <person name="Singh A."/>
            <person name="Wilkins M.J."/>
            <person name="Karaoz U."/>
            <person name="Brodie E.L."/>
            <person name="Williams K.H."/>
            <person name="Hubbard S.S."/>
            <person name="Banfield J.F."/>
        </authorList>
    </citation>
    <scope>NUCLEOTIDE SEQUENCE [LARGE SCALE GENOMIC DNA]</scope>
</reference>
<accession>A0A1F8AWQ3</accession>